<feature type="region of interest" description="Disordered" evidence="1">
    <location>
        <begin position="1"/>
        <end position="20"/>
    </location>
</feature>
<keyword evidence="3" id="KW-1185">Reference proteome</keyword>
<evidence type="ECO:0000313" key="2">
    <source>
        <dbReference type="EMBL" id="KAL2532496.1"/>
    </source>
</evidence>
<evidence type="ECO:0000313" key="3">
    <source>
        <dbReference type="Proteomes" id="UP001604336"/>
    </source>
</evidence>
<feature type="compositionally biased region" description="Polar residues" evidence="1">
    <location>
        <begin position="40"/>
        <end position="57"/>
    </location>
</feature>
<evidence type="ECO:0000256" key="1">
    <source>
        <dbReference type="SAM" id="MobiDB-lite"/>
    </source>
</evidence>
<accession>A0ABD1V587</accession>
<feature type="region of interest" description="Disordered" evidence="1">
    <location>
        <begin position="108"/>
        <end position="136"/>
    </location>
</feature>
<gene>
    <name evidence="2" type="ORF">Adt_05847</name>
</gene>
<feature type="region of interest" description="Disordered" evidence="1">
    <location>
        <begin position="35"/>
        <end position="57"/>
    </location>
</feature>
<protein>
    <submittedName>
        <fullName evidence="2">Uncharacterized protein</fullName>
    </submittedName>
</protein>
<dbReference type="EMBL" id="JBFOLK010000002">
    <property type="protein sequence ID" value="KAL2532496.1"/>
    <property type="molecule type" value="Genomic_DNA"/>
</dbReference>
<dbReference type="Proteomes" id="UP001604336">
    <property type="component" value="Unassembled WGS sequence"/>
</dbReference>
<name>A0ABD1V587_9LAMI</name>
<dbReference type="AlphaFoldDB" id="A0ABD1V587"/>
<dbReference type="PANTHER" id="PTHR33144">
    <property type="entry name" value="OS10G0409366 PROTEIN-RELATED"/>
    <property type="match status" value="1"/>
</dbReference>
<sequence length="361" mass="40611">MSTNMPPLPQTQSNSTSTNRFVAPLSLRRSLKANRVIPSLSHTSQSPNTSIPPTRKIGTQSTTETIVNCTAPLIETIRTHTHPEAPLRTLPNQGTHYGLPGDNLDRPPSRHPGCEQDSVIGTGRLPRTPDDVPTRGACKQIKTSRIIDSKDSRLTSYVNRLYNGRYREFKAELSAYYKLQKTHEVALANPPLEMLDRGVDQWVELCNHFNSDKFKASSANIENRSKKKYNHHTGSRPLSYIVEEMAVEGSKFPEVDTFEFAYAGKNKLWTDSAAKARHDEMLAKADEYLIERANEQQLPEDTPLEEIHVDDPDAGLKIMMYVLGVKPGRQIRGLGDGRLRDIDISSNVRHMEKELEEERAA</sequence>
<dbReference type="PANTHER" id="PTHR33144:SF52">
    <property type="match status" value="1"/>
</dbReference>
<proteinExistence type="predicted"/>
<reference evidence="3" key="1">
    <citation type="submission" date="2024-07" db="EMBL/GenBank/DDBJ databases">
        <title>Two chromosome-level genome assemblies of Korean endemic species Abeliophyllum distichum and Forsythia ovata (Oleaceae).</title>
        <authorList>
            <person name="Jang H."/>
        </authorList>
    </citation>
    <scope>NUCLEOTIDE SEQUENCE [LARGE SCALE GENOMIC DNA]</scope>
</reference>
<organism evidence="2 3">
    <name type="scientific">Abeliophyllum distichum</name>
    <dbReference type="NCBI Taxonomy" id="126358"/>
    <lineage>
        <taxon>Eukaryota</taxon>
        <taxon>Viridiplantae</taxon>
        <taxon>Streptophyta</taxon>
        <taxon>Embryophyta</taxon>
        <taxon>Tracheophyta</taxon>
        <taxon>Spermatophyta</taxon>
        <taxon>Magnoliopsida</taxon>
        <taxon>eudicotyledons</taxon>
        <taxon>Gunneridae</taxon>
        <taxon>Pentapetalae</taxon>
        <taxon>asterids</taxon>
        <taxon>lamiids</taxon>
        <taxon>Lamiales</taxon>
        <taxon>Oleaceae</taxon>
        <taxon>Forsythieae</taxon>
        <taxon>Abeliophyllum</taxon>
    </lineage>
</organism>
<comment type="caution">
    <text evidence="2">The sequence shown here is derived from an EMBL/GenBank/DDBJ whole genome shotgun (WGS) entry which is preliminary data.</text>
</comment>